<feature type="transmembrane region" description="Helical" evidence="1">
    <location>
        <begin position="54"/>
        <end position="79"/>
    </location>
</feature>
<dbReference type="EMBL" id="MGDX01000036">
    <property type="protein sequence ID" value="OGL70098.1"/>
    <property type="molecule type" value="Genomic_DNA"/>
</dbReference>
<protein>
    <submittedName>
        <fullName evidence="2">Uncharacterized protein</fullName>
    </submittedName>
</protein>
<accession>A0A1F7TWX7</accession>
<dbReference type="Proteomes" id="UP000177097">
    <property type="component" value="Unassembled WGS sequence"/>
</dbReference>
<proteinExistence type="predicted"/>
<organism evidence="2 3">
    <name type="scientific">Candidatus Uhrbacteria bacterium RIFCSPHIGHO2_02_FULL_53_13</name>
    <dbReference type="NCBI Taxonomy" id="1802389"/>
    <lineage>
        <taxon>Bacteria</taxon>
        <taxon>Candidatus Uhriibacteriota</taxon>
    </lineage>
</organism>
<dbReference type="AlphaFoldDB" id="A0A1F7TWX7"/>
<sequence>MNVHHIGLYTLAILFASCAISFGLGASFDIWRAHKYQLVDRDGFTVKHTILEKALIVLFSIMFSFLCVGNATLIAQYTFIREEFLSFGFASIFVLTSIL</sequence>
<keyword evidence="1" id="KW-1133">Transmembrane helix</keyword>
<evidence type="ECO:0000313" key="2">
    <source>
        <dbReference type="EMBL" id="OGL70098.1"/>
    </source>
</evidence>
<comment type="caution">
    <text evidence="2">The sequence shown here is derived from an EMBL/GenBank/DDBJ whole genome shotgun (WGS) entry which is preliminary data.</text>
</comment>
<name>A0A1F7TWX7_9BACT</name>
<feature type="transmembrane region" description="Helical" evidence="1">
    <location>
        <begin position="6"/>
        <end position="33"/>
    </location>
</feature>
<gene>
    <name evidence="2" type="ORF">A3C17_03445</name>
</gene>
<reference evidence="2 3" key="1">
    <citation type="journal article" date="2016" name="Nat. Commun.">
        <title>Thousands of microbial genomes shed light on interconnected biogeochemical processes in an aquifer system.</title>
        <authorList>
            <person name="Anantharaman K."/>
            <person name="Brown C.T."/>
            <person name="Hug L.A."/>
            <person name="Sharon I."/>
            <person name="Castelle C.J."/>
            <person name="Probst A.J."/>
            <person name="Thomas B.C."/>
            <person name="Singh A."/>
            <person name="Wilkins M.J."/>
            <person name="Karaoz U."/>
            <person name="Brodie E.L."/>
            <person name="Williams K.H."/>
            <person name="Hubbard S.S."/>
            <person name="Banfield J.F."/>
        </authorList>
    </citation>
    <scope>NUCLEOTIDE SEQUENCE [LARGE SCALE GENOMIC DNA]</scope>
</reference>
<evidence type="ECO:0000256" key="1">
    <source>
        <dbReference type="SAM" id="Phobius"/>
    </source>
</evidence>
<keyword evidence="1" id="KW-0812">Transmembrane</keyword>
<keyword evidence="1" id="KW-0472">Membrane</keyword>
<evidence type="ECO:0000313" key="3">
    <source>
        <dbReference type="Proteomes" id="UP000177097"/>
    </source>
</evidence>